<evidence type="ECO:0000256" key="12">
    <source>
        <dbReference type="ARBA" id="ARBA00032189"/>
    </source>
</evidence>
<evidence type="ECO:0000313" key="17">
    <source>
        <dbReference type="EMBL" id="QTD48500.1"/>
    </source>
</evidence>
<keyword evidence="6 14" id="KW-0812">Transmembrane</keyword>
<dbReference type="EMBL" id="CP071793">
    <property type="protein sequence ID" value="QTD48500.1"/>
    <property type="molecule type" value="Genomic_DNA"/>
</dbReference>
<keyword evidence="5" id="KW-1003">Cell membrane</keyword>
<reference evidence="17" key="1">
    <citation type="submission" date="2021-03" db="EMBL/GenBank/DDBJ databases">
        <title>Acanthopleuribacteraceae sp. M133.</title>
        <authorList>
            <person name="Wang G."/>
        </authorList>
    </citation>
    <scope>NUCLEOTIDE SEQUENCE</scope>
    <source>
        <strain evidence="17">M133</strain>
    </source>
</reference>
<evidence type="ECO:0000256" key="3">
    <source>
        <dbReference type="ARBA" id="ARBA00011700"/>
    </source>
</evidence>
<comment type="similarity">
    <text evidence="2 14">Belongs to the cytochrome c oxidase subunit 3 family.</text>
</comment>
<comment type="function">
    <text evidence="9">Cytochrome bo(3) ubiquinol terminal oxidase is the component of the aerobic respiratory chain of E.coli that predominates when cells are grown at high aeration. Has proton pump activity across the membrane in addition to electron transfer, pumping 2 protons/electron.</text>
</comment>
<gene>
    <name evidence="17" type="ORF">J3U87_23215</name>
</gene>
<evidence type="ECO:0000256" key="15">
    <source>
        <dbReference type="SAM" id="Phobius"/>
    </source>
</evidence>
<evidence type="ECO:0000256" key="8">
    <source>
        <dbReference type="ARBA" id="ARBA00023136"/>
    </source>
</evidence>
<dbReference type="PROSITE" id="PS50253">
    <property type="entry name" value="COX3"/>
    <property type="match status" value="1"/>
</dbReference>
<feature type="transmembrane region" description="Helical" evidence="15">
    <location>
        <begin position="61"/>
        <end position="81"/>
    </location>
</feature>
<dbReference type="InterPro" id="IPR000298">
    <property type="entry name" value="Cyt_c_oxidase-like_su3"/>
</dbReference>
<organism evidence="17 18">
    <name type="scientific">Sulfidibacter corallicola</name>
    <dbReference type="NCBI Taxonomy" id="2818388"/>
    <lineage>
        <taxon>Bacteria</taxon>
        <taxon>Pseudomonadati</taxon>
        <taxon>Acidobacteriota</taxon>
        <taxon>Holophagae</taxon>
        <taxon>Acanthopleuribacterales</taxon>
        <taxon>Acanthopleuribacteraceae</taxon>
        <taxon>Sulfidibacter</taxon>
    </lineage>
</organism>
<evidence type="ECO:0000256" key="14">
    <source>
        <dbReference type="RuleBase" id="RU003376"/>
    </source>
</evidence>
<feature type="transmembrane region" description="Helical" evidence="15">
    <location>
        <begin position="93"/>
        <end position="111"/>
    </location>
</feature>
<protein>
    <recommendedName>
        <fullName evidence="4">Cytochrome bo(3) ubiquinol oxidase subunit 3</fullName>
    </recommendedName>
    <alternativeName>
        <fullName evidence="12">Cytochrome o ubiquinol oxidase subunit 3</fullName>
    </alternativeName>
    <alternativeName>
        <fullName evidence="10">Oxidase bo(3) subunit 3</fullName>
    </alternativeName>
    <alternativeName>
        <fullName evidence="13">Ubiquinol oxidase polypeptide III</fullName>
    </alternativeName>
    <alternativeName>
        <fullName evidence="11">Ubiquinol oxidase subunit 3</fullName>
    </alternativeName>
</protein>
<dbReference type="KEGG" id="scor:J3U87_23215"/>
<evidence type="ECO:0000256" key="10">
    <source>
        <dbReference type="ARBA" id="ARBA00030072"/>
    </source>
</evidence>
<keyword evidence="8 15" id="KW-0472">Membrane</keyword>
<dbReference type="PANTHER" id="PTHR11403:SF6">
    <property type="entry name" value="NITRIC OXIDE REDUCTASE SUBUNIT E"/>
    <property type="match status" value="1"/>
</dbReference>
<sequence length="196" mass="22201">MQIPYTVETRPDTGLHNSKLGIWLFLASEVMLFGALFSSYILLRINSPDWPAGHEVLNVPIAAFNTVVLISSSITVLLAWGAVKFNEFKKFRLYLGLTILLAFVFMIAKAYEYNAKFSHGLYPSTDNFLGIYFTLTGLHGLHVVGGLVVMIYFWGPGSGMFHSEPKHFADRIEVAGIYWHFVDLVWIFLFPVLYLL</sequence>
<dbReference type="InterPro" id="IPR035973">
    <property type="entry name" value="Cyt_c_oxidase_su3-like_sf"/>
</dbReference>
<name>A0A8A4TG17_SULCO</name>
<feature type="transmembrane region" description="Helical" evidence="15">
    <location>
        <begin position="20"/>
        <end position="41"/>
    </location>
</feature>
<evidence type="ECO:0000256" key="1">
    <source>
        <dbReference type="ARBA" id="ARBA00004651"/>
    </source>
</evidence>
<dbReference type="GO" id="GO:0019646">
    <property type="term" value="P:aerobic electron transport chain"/>
    <property type="evidence" value="ECO:0007669"/>
    <property type="project" value="InterPro"/>
</dbReference>
<dbReference type="GO" id="GO:0005886">
    <property type="term" value="C:plasma membrane"/>
    <property type="evidence" value="ECO:0007669"/>
    <property type="project" value="UniProtKB-SubCell"/>
</dbReference>
<dbReference type="PANTHER" id="PTHR11403">
    <property type="entry name" value="CYTOCHROME C OXIDASE SUBUNIT III"/>
    <property type="match status" value="1"/>
</dbReference>
<dbReference type="Proteomes" id="UP000663929">
    <property type="component" value="Chromosome"/>
</dbReference>
<evidence type="ECO:0000256" key="13">
    <source>
        <dbReference type="ARBA" id="ARBA00032717"/>
    </source>
</evidence>
<dbReference type="InterPro" id="IPR024791">
    <property type="entry name" value="Cyt_c/ubiquinol_Oxase_su3"/>
</dbReference>
<evidence type="ECO:0000256" key="4">
    <source>
        <dbReference type="ARBA" id="ARBA00014687"/>
    </source>
</evidence>
<comment type="subunit">
    <text evidence="3">Heterooctamer of two A chains, two B chains, two C chains and two D chains.</text>
</comment>
<dbReference type="Pfam" id="PF00510">
    <property type="entry name" value="COX3"/>
    <property type="match status" value="1"/>
</dbReference>
<evidence type="ECO:0000256" key="6">
    <source>
        <dbReference type="ARBA" id="ARBA00022692"/>
    </source>
</evidence>
<comment type="subcellular location">
    <subcellularLocation>
        <location evidence="1 14">Cell membrane</location>
        <topology evidence="1 14">Multi-pass membrane protein</topology>
    </subcellularLocation>
</comment>
<dbReference type="SUPFAM" id="SSF81452">
    <property type="entry name" value="Cytochrome c oxidase subunit III-like"/>
    <property type="match status" value="1"/>
</dbReference>
<feature type="transmembrane region" description="Helical" evidence="15">
    <location>
        <begin position="175"/>
        <end position="195"/>
    </location>
</feature>
<evidence type="ECO:0000256" key="2">
    <source>
        <dbReference type="ARBA" id="ARBA00010581"/>
    </source>
</evidence>
<dbReference type="GO" id="GO:0004129">
    <property type="term" value="F:cytochrome-c oxidase activity"/>
    <property type="evidence" value="ECO:0007669"/>
    <property type="project" value="InterPro"/>
</dbReference>
<dbReference type="AlphaFoldDB" id="A0A8A4TG17"/>
<accession>A0A8A4TG17</accession>
<dbReference type="InterPro" id="IPR013833">
    <property type="entry name" value="Cyt_c_oxidase_su3_a-hlx"/>
</dbReference>
<feature type="transmembrane region" description="Helical" evidence="15">
    <location>
        <begin position="131"/>
        <end position="154"/>
    </location>
</feature>
<proteinExistence type="inferred from homology"/>
<keyword evidence="18" id="KW-1185">Reference proteome</keyword>
<evidence type="ECO:0000256" key="11">
    <source>
        <dbReference type="ARBA" id="ARBA00031884"/>
    </source>
</evidence>
<evidence type="ECO:0000256" key="7">
    <source>
        <dbReference type="ARBA" id="ARBA00022989"/>
    </source>
</evidence>
<evidence type="ECO:0000313" key="18">
    <source>
        <dbReference type="Proteomes" id="UP000663929"/>
    </source>
</evidence>
<evidence type="ECO:0000256" key="5">
    <source>
        <dbReference type="ARBA" id="ARBA00022475"/>
    </source>
</evidence>
<dbReference type="FunFam" id="1.20.120.80:FF:000001">
    <property type="entry name" value="Cytochrome (Ubi)quinol oxidase subunit III"/>
    <property type="match status" value="1"/>
</dbReference>
<evidence type="ECO:0000259" key="16">
    <source>
        <dbReference type="PROSITE" id="PS50253"/>
    </source>
</evidence>
<evidence type="ECO:0000256" key="9">
    <source>
        <dbReference type="ARBA" id="ARBA00025694"/>
    </source>
</evidence>
<feature type="domain" description="Heme-copper oxidase subunit III family profile" evidence="16">
    <location>
        <begin position="1"/>
        <end position="196"/>
    </location>
</feature>
<dbReference type="RefSeq" id="WP_237378154.1">
    <property type="nucleotide sequence ID" value="NZ_CP071793.1"/>
</dbReference>
<keyword evidence="7 15" id="KW-1133">Transmembrane helix</keyword>
<dbReference type="Gene3D" id="1.20.120.80">
    <property type="entry name" value="Cytochrome c oxidase, subunit III, four-helix bundle"/>
    <property type="match status" value="1"/>
</dbReference>